<dbReference type="AlphaFoldDB" id="A0A380EJE2"/>
<dbReference type="Pfam" id="PF00082">
    <property type="entry name" value="Peptidase_S8"/>
    <property type="match status" value="1"/>
</dbReference>
<feature type="domain" description="Peptidase S8/S53" evidence="1">
    <location>
        <begin position="14"/>
        <end position="57"/>
    </location>
</feature>
<dbReference type="GO" id="GO:0006508">
    <property type="term" value="P:proteolysis"/>
    <property type="evidence" value="ECO:0007669"/>
    <property type="project" value="UniProtKB-KW"/>
</dbReference>
<dbReference type="SUPFAM" id="SSF52743">
    <property type="entry name" value="Subtilisin-like"/>
    <property type="match status" value="1"/>
</dbReference>
<reference evidence="2 3" key="1">
    <citation type="submission" date="2018-06" db="EMBL/GenBank/DDBJ databases">
        <authorList>
            <consortium name="Pathogen Informatics"/>
            <person name="Doyle S."/>
        </authorList>
    </citation>
    <scope>NUCLEOTIDE SEQUENCE [LARGE SCALE GENOMIC DNA]</scope>
    <source>
        <strain evidence="2 3">NCTC10702</strain>
    </source>
</reference>
<dbReference type="Gene3D" id="3.40.50.200">
    <property type="entry name" value="Peptidase S8/S53 domain"/>
    <property type="match status" value="1"/>
</dbReference>
<evidence type="ECO:0000313" key="2">
    <source>
        <dbReference type="EMBL" id="SUL36578.1"/>
    </source>
</evidence>
<dbReference type="Proteomes" id="UP000254116">
    <property type="component" value="Unassembled WGS sequence"/>
</dbReference>
<proteinExistence type="predicted"/>
<dbReference type="EC" id="3.4.21.-" evidence="2"/>
<accession>A0A380EJE2</accession>
<keyword evidence="2" id="KW-0645">Protease</keyword>
<evidence type="ECO:0000259" key="1">
    <source>
        <dbReference type="Pfam" id="PF00082"/>
    </source>
</evidence>
<evidence type="ECO:0000313" key="3">
    <source>
        <dbReference type="Proteomes" id="UP000254116"/>
    </source>
</evidence>
<dbReference type="InterPro" id="IPR000209">
    <property type="entry name" value="Peptidase_S8/S53_dom"/>
</dbReference>
<organism evidence="2 3">
    <name type="scientific">Staphylococcus aureus</name>
    <dbReference type="NCBI Taxonomy" id="1280"/>
    <lineage>
        <taxon>Bacteria</taxon>
        <taxon>Bacillati</taxon>
        <taxon>Bacillota</taxon>
        <taxon>Bacilli</taxon>
        <taxon>Bacillales</taxon>
        <taxon>Staphylococcaceae</taxon>
        <taxon>Staphylococcus</taxon>
    </lineage>
</organism>
<keyword evidence="2" id="KW-0378">Hydrolase</keyword>
<name>A0A380EJE2_STAAU</name>
<sequence>MDKNDHQTFRKDEKVEYDALQKAINYAKKKKSIVVAAAGNDGIDVNDKQKLKLQREYQGKAK</sequence>
<protein>
    <submittedName>
        <fullName evidence="2">Epidermin leader peptide processing serine protease EpiP</fullName>
        <ecNumber evidence="2">3.4.21.-</ecNumber>
    </submittedName>
</protein>
<dbReference type="GO" id="GO:0004252">
    <property type="term" value="F:serine-type endopeptidase activity"/>
    <property type="evidence" value="ECO:0007669"/>
    <property type="project" value="InterPro"/>
</dbReference>
<dbReference type="EMBL" id="UHBY01000003">
    <property type="protein sequence ID" value="SUL36578.1"/>
    <property type="molecule type" value="Genomic_DNA"/>
</dbReference>
<gene>
    <name evidence="2" type="primary">epiP_2</name>
    <name evidence="2" type="ORF">NCTC10702_02846</name>
</gene>
<dbReference type="InterPro" id="IPR036852">
    <property type="entry name" value="Peptidase_S8/S53_dom_sf"/>
</dbReference>